<name>A0A2T0K499_9ACTN</name>
<dbReference type="EMBL" id="PVMZ01000015">
    <property type="protein sequence ID" value="PRX17536.1"/>
    <property type="molecule type" value="Genomic_DNA"/>
</dbReference>
<reference evidence="1 2" key="1">
    <citation type="submission" date="2018-03" db="EMBL/GenBank/DDBJ databases">
        <title>Genomic Encyclopedia of Archaeal and Bacterial Type Strains, Phase II (KMG-II): from individual species to whole genera.</title>
        <authorList>
            <person name="Goeker M."/>
        </authorList>
    </citation>
    <scope>NUCLEOTIDE SEQUENCE [LARGE SCALE GENOMIC DNA]</scope>
    <source>
        <strain evidence="1 2">DSM 43146</strain>
    </source>
</reference>
<accession>A0A2T0K499</accession>
<organism evidence="1 2">
    <name type="scientific">Actinoplanes italicus</name>
    <dbReference type="NCBI Taxonomy" id="113567"/>
    <lineage>
        <taxon>Bacteria</taxon>
        <taxon>Bacillati</taxon>
        <taxon>Actinomycetota</taxon>
        <taxon>Actinomycetes</taxon>
        <taxon>Micromonosporales</taxon>
        <taxon>Micromonosporaceae</taxon>
        <taxon>Actinoplanes</taxon>
    </lineage>
</organism>
<evidence type="ECO:0000313" key="1">
    <source>
        <dbReference type="EMBL" id="PRX17536.1"/>
    </source>
</evidence>
<keyword evidence="2" id="KW-1185">Reference proteome</keyword>
<evidence type="ECO:0000313" key="2">
    <source>
        <dbReference type="Proteomes" id="UP000239415"/>
    </source>
</evidence>
<dbReference type="AlphaFoldDB" id="A0A2T0K499"/>
<proteinExistence type="predicted"/>
<sequence length="30" mass="3116">MVMFAPGLQLPPMAAPVCVLSLTSGVDTRL</sequence>
<gene>
    <name evidence="1" type="ORF">CLV67_11528</name>
</gene>
<protein>
    <submittedName>
        <fullName evidence="1">Uncharacterized protein</fullName>
    </submittedName>
</protein>
<dbReference type="Proteomes" id="UP000239415">
    <property type="component" value="Unassembled WGS sequence"/>
</dbReference>
<comment type="caution">
    <text evidence="1">The sequence shown here is derived from an EMBL/GenBank/DDBJ whole genome shotgun (WGS) entry which is preliminary data.</text>
</comment>